<evidence type="ECO:0000256" key="3">
    <source>
        <dbReference type="ARBA" id="ARBA00022989"/>
    </source>
</evidence>
<keyword evidence="3 7" id="KW-1133">Transmembrane helix</keyword>
<keyword evidence="2 7" id="KW-0812">Transmembrane</keyword>
<feature type="transmembrane region" description="Helical" evidence="7">
    <location>
        <begin position="68"/>
        <end position="94"/>
    </location>
</feature>
<dbReference type="InterPro" id="IPR052337">
    <property type="entry name" value="SAT4-like"/>
</dbReference>
<name>A0A2B7Y391_POLH7</name>
<dbReference type="PANTHER" id="PTHR33048:SF158">
    <property type="entry name" value="MEMBRANE PROTEIN PTH11-LIKE, PUTATIVE-RELATED"/>
    <property type="match status" value="1"/>
</dbReference>
<evidence type="ECO:0000256" key="5">
    <source>
        <dbReference type="ARBA" id="ARBA00038359"/>
    </source>
</evidence>
<feature type="transmembrane region" description="Helical" evidence="7">
    <location>
        <begin position="192"/>
        <end position="214"/>
    </location>
</feature>
<comment type="similarity">
    <text evidence="5">Belongs to the SAT4 family.</text>
</comment>
<dbReference type="PANTHER" id="PTHR33048">
    <property type="entry name" value="PTH11-LIKE INTEGRAL MEMBRANE PROTEIN (AFU_ORTHOLOGUE AFUA_5G11245)"/>
    <property type="match status" value="1"/>
</dbReference>
<feature type="transmembrane region" description="Helical" evidence="7">
    <location>
        <begin position="157"/>
        <end position="180"/>
    </location>
</feature>
<keyword evidence="10" id="KW-1185">Reference proteome</keyword>
<evidence type="ECO:0000256" key="6">
    <source>
        <dbReference type="SAM" id="MobiDB-lite"/>
    </source>
</evidence>
<comment type="caution">
    <text evidence="9">The sequence shown here is derived from an EMBL/GenBank/DDBJ whole genome shotgun (WGS) entry which is preliminary data.</text>
</comment>
<keyword evidence="4 7" id="KW-0472">Membrane</keyword>
<dbReference type="Pfam" id="PF20684">
    <property type="entry name" value="Fung_rhodopsin"/>
    <property type="match status" value="1"/>
</dbReference>
<evidence type="ECO:0000313" key="9">
    <source>
        <dbReference type="EMBL" id="PGH15511.1"/>
    </source>
</evidence>
<dbReference type="OrthoDB" id="444631at2759"/>
<reference evidence="9 10" key="1">
    <citation type="submission" date="2017-10" db="EMBL/GenBank/DDBJ databases">
        <title>Comparative genomics in systemic dimorphic fungi from Ajellomycetaceae.</title>
        <authorList>
            <person name="Munoz J.F."/>
            <person name="Mcewen J.G."/>
            <person name="Clay O.K."/>
            <person name="Cuomo C.A."/>
        </authorList>
    </citation>
    <scope>NUCLEOTIDE SEQUENCE [LARGE SCALE GENOMIC DNA]</scope>
    <source>
        <strain evidence="9 10">UAMH7299</strain>
    </source>
</reference>
<evidence type="ECO:0000256" key="4">
    <source>
        <dbReference type="ARBA" id="ARBA00023136"/>
    </source>
</evidence>
<feature type="transmembrane region" description="Helical" evidence="7">
    <location>
        <begin position="106"/>
        <end position="129"/>
    </location>
</feature>
<dbReference type="Proteomes" id="UP000224634">
    <property type="component" value="Unassembled WGS sequence"/>
</dbReference>
<evidence type="ECO:0000256" key="2">
    <source>
        <dbReference type="ARBA" id="ARBA00022692"/>
    </source>
</evidence>
<sequence length="390" mass="43086">MGVARHNFAIALPPGSLLGIDDELHMDGMTGYWSLRRSPDIRTFNLGFHAWEIVQTTEEVTFRDVKQLYAITLSFNLLSIPILPLAKASIIIILLRVGKIIRPLRLAMYSVQIFNVAACVVPWAVLIFICPIEAGNGDAERTFGNLRCLGRHQQGNILLFINCANLVTDILVFPVPFFIMRELINTNLRSKLTLLMTFASSLCVTALSAVKVYVTYRDRILVFDNADWGYGLEYCITHGEGNVGIIVACIPTLRGLVSRGLKTRGANSSNRSPKFGTYPQNGYYTSIATGAGNRVSVGARPGSQGSFHPSDKQLLKSSDILLTTVVEASSAPANQTMFRSSSEQELQTLPPQDREENDPHTSTGMLIESNQYQHTFHPTPPLPPVHLKRV</sequence>
<evidence type="ECO:0000313" key="10">
    <source>
        <dbReference type="Proteomes" id="UP000224634"/>
    </source>
</evidence>
<feature type="domain" description="Rhodopsin" evidence="8">
    <location>
        <begin position="45"/>
        <end position="259"/>
    </location>
</feature>
<evidence type="ECO:0000256" key="1">
    <source>
        <dbReference type="ARBA" id="ARBA00004141"/>
    </source>
</evidence>
<protein>
    <recommendedName>
        <fullName evidence="8">Rhodopsin domain-containing protein</fullName>
    </recommendedName>
</protein>
<feature type="region of interest" description="Disordered" evidence="6">
    <location>
        <begin position="333"/>
        <end position="363"/>
    </location>
</feature>
<comment type="subcellular location">
    <subcellularLocation>
        <location evidence="1">Membrane</location>
        <topology evidence="1">Multi-pass membrane protein</topology>
    </subcellularLocation>
</comment>
<evidence type="ECO:0000256" key="7">
    <source>
        <dbReference type="SAM" id="Phobius"/>
    </source>
</evidence>
<dbReference type="GO" id="GO:0016020">
    <property type="term" value="C:membrane"/>
    <property type="evidence" value="ECO:0007669"/>
    <property type="project" value="UniProtKB-SubCell"/>
</dbReference>
<dbReference type="AlphaFoldDB" id="A0A2B7Y391"/>
<organism evidence="9 10">
    <name type="scientific">Polytolypa hystricis (strain UAMH7299)</name>
    <dbReference type="NCBI Taxonomy" id="1447883"/>
    <lineage>
        <taxon>Eukaryota</taxon>
        <taxon>Fungi</taxon>
        <taxon>Dikarya</taxon>
        <taxon>Ascomycota</taxon>
        <taxon>Pezizomycotina</taxon>
        <taxon>Eurotiomycetes</taxon>
        <taxon>Eurotiomycetidae</taxon>
        <taxon>Onygenales</taxon>
        <taxon>Onygenales incertae sedis</taxon>
        <taxon>Polytolypa</taxon>
    </lineage>
</organism>
<gene>
    <name evidence="9" type="ORF">AJ80_05528</name>
</gene>
<proteinExistence type="inferred from homology"/>
<feature type="compositionally biased region" description="Polar residues" evidence="6">
    <location>
        <begin position="333"/>
        <end position="350"/>
    </location>
</feature>
<evidence type="ECO:0000259" key="8">
    <source>
        <dbReference type="Pfam" id="PF20684"/>
    </source>
</evidence>
<dbReference type="EMBL" id="PDNA01000082">
    <property type="protein sequence ID" value="PGH15511.1"/>
    <property type="molecule type" value="Genomic_DNA"/>
</dbReference>
<dbReference type="InterPro" id="IPR049326">
    <property type="entry name" value="Rhodopsin_dom_fungi"/>
</dbReference>
<accession>A0A2B7Y391</accession>